<organism evidence="2 3">
    <name type="scientific">Dipteronia dyeriana</name>
    <dbReference type="NCBI Taxonomy" id="168575"/>
    <lineage>
        <taxon>Eukaryota</taxon>
        <taxon>Viridiplantae</taxon>
        <taxon>Streptophyta</taxon>
        <taxon>Embryophyta</taxon>
        <taxon>Tracheophyta</taxon>
        <taxon>Spermatophyta</taxon>
        <taxon>Magnoliopsida</taxon>
        <taxon>eudicotyledons</taxon>
        <taxon>Gunneridae</taxon>
        <taxon>Pentapetalae</taxon>
        <taxon>rosids</taxon>
        <taxon>malvids</taxon>
        <taxon>Sapindales</taxon>
        <taxon>Sapindaceae</taxon>
        <taxon>Hippocastanoideae</taxon>
        <taxon>Acereae</taxon>
        <taxon>Dipteronia</taxon>
    </lineage>
</organism>
<reference evidence="2" key="1">
    <citation type="journal article" date="2023" name="Plant J.">
        <title>Genome sequences and population genomics provide insights into the demographic history, inbreeding, and mutation load of two 'living fossil' tree species of Dipteronia.</title>
        <authorList>
            <person name="Feng Y."/>
            <person name="Comes H.P."/>
            <person name="Chen J."/>
            <person name="Zhu S."/>
            <person name="Lu R."/>
            <person name="Zhang X."/>
            <person name="Li P."/>
            <person name="Qiu J."/>
            <person name="Olsen K.M."/>
            <person name="Qiu Y."/>
        </authorList>
    </citation>
    <scope>NUCLEOTIDE SEQUENCE</scope>
    <source>
        <strain evidence="2">KIB01</strain>
    </source>
</reference>
<protein>
    <submittedName>
        <fullName evidence="2">Uncharacterized protein</fullName>
    </submittedName>
</protein>
<proteinExistence type="predicted"/>
<comment type="caution">
    <text evidence="2">The sequence shown here is derived from an EMBL/GenBank/DDBJ whole genome shotgun (WGS) entry which is preliminary data.</text>
</comment>
<evidence type="ECO:0000313" key="3">
    <source>
        <dbReference type="Proteomes" id="UP001280121"/>
    </source>
</evidence>
<keyword evidence="3" id="KW-1185">Reference proteome</keyword>
<evidence type="ECO:0000313" key="2">
    <source>
        <dbReference type="EMBL" id="KAK2651711.1"/>
    </source>
</evidence>
<feature type="region of interest" description="Disordered" evidence="1">
    <location>
        <begin position="1"/>
        <end position="21"/>
    </location>
</feature>
<dbReference type="EMBL" id="JANJYI010000004">
    <property type="protein sequence ID" value="KAK2651711.1"/>
    <property type="molecule type" value="Genomic_DNA"/>
</dbReference>
<dbReference type="AlphaFoldDB" id="A0AAD9X2S4"/>
<sequence length="72" mass="8248">MVGSRSSADERKPEVKKKDWRSTATAMYGELEATSRGTRGDELDDGVTEMNWLRSAVCDWVLGFWFSDLRRC</sequence>
<name>A0AAD9X2S4_9ROSI</name>
<accession>A0AAD9X2S4</accession>
<dbReference type="Proteomes" id="UP001280121">
    <property type="component" value="Unassembled WGS sequence"/>
</dbReference>
<gene>
    <name evidence="2" type="ORF">Ddye_011567</name>
</gene>
<feature type="compositionally biased region" description="Basic and acidic residues" evidence="1">
    <location>
        <begin position="7"/>
        <end position="21"/>
    </location>
</feature>
<evidence type="ECO:0000256" key="1">
    <source>
        <dbReference type="SAM" id="MobiDB-lite"/>
    </source>
</evidence>